<dbReference type="GO" id="GO:0006508">
    <property type="term" value="P:proteolysis"/>
    <property type="evidence" value="ECO:0007669"/>
    <property type="project" value="UniProtKB-KW"/>
</dbReference>
<dbReference type="InterPro" id="IPR038765">
    <property type="entry name" value="Papain-like_cys_pep_sf"/>
</dbReference>
<feature type="signal peptide" evidence="4">
    <location>
        <begin position="1"/>
        <end position="22"/>
    </location>
</feature>
<comment type="similarity">
    <text evidence="1">Belongs to the peptidase C48 family.</text>
</comment>
<reference evidence="6" key="2">
    <citation type="submission" date="2021-03" db="UniProtKB">
        <authorList>
            <consortium name="EnsemblPlants"/>
        </authorList>
    </citation>
    <scope>IDENTIFICATION</scope>
</reference>
<dbReference type="Gramene" id="novel_model_347_5bd9a17a">
    <property type="protein sequence ID" value="cds.novel_model_347_5bd9a17a"/>
    <property type="gene ID" value="novel_gene_197_5bd9a17a"/>
</dbReference>
<evidence type="ECO:0000259" key="5">
    <source>
        <dbReference type="Pfam" id="PF02902"/>
    </source>
</evidence>
<dbReference type="Proteomes" id="UP000596661">
    <property type="component" value="Chromosome 1"/>
</dbReference>
<dbReference type="InterPro" id="IPR003653">
    <property type="entry name" value="Peptidase_C48_C"/>
</dbReference>
<evidence type="ECO:0000256" key="3">
    <source>
        <dbReference type="ARBA" id="ARBA00022801"/>
    </source>
</evidence>
<proteinExistence type="inferred from homology"/>
<keyword evidence="3" id="KW-0378">Hydrolase</keyword>
<dbReference type="AlphaFoldDB" id="A0A803R048"/>
<evidence type="ECO:0000313" key="7">
    <source>
        <dbReference type="Proteomes" id="UP000596661"/>
    </source>
</evidence>
<feature type="chain" id="PRO_5031203201" description="Ubiquitin-like protease family profile domain-containing protein" evidence="4">
    <location>
        <begin position="23"/>
        <end position="74"/>
    </location>
</feature>
<sequence>MFMRFLAILAMSHLLPLHYRRATSKVAPQTETSGDCGVFAMEYIEHCMLERSLELVNDDNMLTFRHRWCVDLFY</sequence>
<dbReference type="Gene3D" id="3.40.395.10">
    <property type="entry name" value="Adenoviral Proteinase, Chain A"/>
    <property type="match status" value="1"/>
</dbReference>
<evidence type="ECO:0000313" key="6">
    <source>
        <dbReference type="EnsemblPlants" id="cds.novel_model_347_5bd9a17a"/>
    </source>
</evidence>
<dbReference type="EnsemblPlants" id="novel_model_347_5bd9a17a">
    <property type="protein sequence ID" value="cds.novel_model_347_5bd9a17a"/>
    <property type="gene ID" value="novel_gene_197_5bd9a17a"/>
</dbReference>
<dbReference type="Pfam" id="PF02902">
    <property type="entry name" value="Peptidase_C48"/>
    <property type="match status" value="1"/>
</dbReference>
<accession>A0A803R048</accession>
<dbReference type="EMBL" id="UZAU01000008">
    <property type="status" value="NOT_ANNOTATED_CDS"/>
    <property type="molecule type" value="Genomic_DNA"/>
</dbReference>
<evidence type="ECO:0000256" key="4">
    <source>
        <dbReference type="SAM" id="SignalP"/>
    </source>
</evidence>
<keyword evidence="4" id="KW-0732">Signal</keyword>
<keyword evidence="2" id="KW-0645">Protease</keyword>
<evidence type="ECO:0000256" key="2">
    <source>
        <dbReference type="ARBA" id="ARBA00022670"/>
    </source>
</evidence>
<name>A0A803R048_CANSA</name>
<feature type="domain" description="Ubiquitin-like protease family profile" evidence="5">
    <location>
        <begin position="25"/>
        <end position="71"/>
    </location>
</feature>
<dbReference type="SUPFAM" id="SSF54001">
    <property type="entry name" value="Cysteine proteinases"/>
    <property type="match status" value="1"/>
</dbReference>
<keyword evidence="7" id="KW-1185">Reference proteome</keyword>
<organism evidence="6 7">
    <name type="scientific">Cannabis sativa</name>
    <name type="common">Hemp</name>
    <name type="synonym">Marijuana</name>
    <dbReference type="NCBI Taxonomy" id="3483"/>
    <lineage>
        <taxon>Eukaryota</taxon>
        <taxon>Viridiplantae</taxon>
        <taxon>Streptophyta</taxon>
        <taxon>Embryophyta</taxon>
        <taxon>Tracheophyta</taxon>
        <taxon>Spermatophyta</taxon>
        <taxon>Magnoliopsida</taxon>
        <taxon>eudicotyledons</taxon>
        <taxon>Gunneridae</taxon>
        <taxon>Pentapetalae</taxon>
        <taxon>rosids</taxon>
        <taxon>fabids</taxon>
        <taxon>Rosales</taxon>
        <taxon>Cannabaceae</taxon>
        <taxon>Cannabis</taxon>
    </lineage>
</organism>
<evidence type="ECO:0000256" key="1">
    <source>
        <dbReference type="ARBA" id="ARBA00005234"/>
    </source>
</evidence>
<reference evidence="6" key="1">
    <citation type="submission" date="2018-11" db="EMBL/GenBank/DDBJ databases">
        <authorList>
            <person name="Grassa J C."/>
        </authorList>
    </citation>
    <scope>NUCLEOTIDE SEQUENCE [LARGE SCALE GENOMIC DNA]</scope>
</reference>
<dbReference type="GO" id="GO:0008234">
    <property type="term" value="F:cysteine-type peptidase activity"/>
    <property type="evidence" value="ECO:0007669"/>
    <property type="project" value="InterPro"/>
</dbReference>
<protein>
    <recommendedName>
        <fullName evidence="5">Ubiquitin-like protease family profile domain-containing protein</fullName>
    </recommendedName>
</protein>